<dbReference type="Gene3D" id="3.40.50.1820">
    <property type="entry name" value="alpha/beta hydrolase"/>
    <property type="match status" value="1"/>
</dbReference>
<dbReference type="SUPFAM" id="SSF53474">
    <property type="entry name" value="alpha/beta-Hydrolases"/>
    <property type="match status" value="1"/>
</dbReference>
<keyword evidence="7" id="KW-1185">Reference proteome</keyword>
<protein>
    <recommendedName>
        <fullName evidence="8">Alpha/beta hydrolase</fullName>
    </recommendedName>
</protein>
<evidence type="ECO:0000256" key="5">
    <source>
        <dbReference type="SAM" id="SignalP"/>
    </source>
</evidence>
<dbReference type="InterPro" id="IPR052374">
    <property type="entry name" value="SERAC1"/>
</dbReference>
<feature type="chain" id="PRO_5032666585" description="Alpha/beta hydrolase" evidence="5">
    <location>
        <begin position="21"/>
        <end position="316"/>
    </location>
</feature>
<dbReference type="OrthoDB" id="9814331at2"/>
<name>A0A844TLZ2_9BRAD</name>
<comment type="caution">
    <text evidence="6">The sequence shown here is derived from an EMBL/GenBank/DDBJ whole genome shotgun (WGS) entry which is preliminary data.</text>
</comment>
<dbReference type="InterPro" id="IPR029058">
    <property type="entry name" value="AB_hydrolase_fold"/>
</dbReference>
<sequence>MRKIWFAIAVFIFASSPSNAAEFAVADIVPIKDCDTQRETRPCEGRDAIFFVHGIFGGVETFTKGTYRWPQELAADFPDVDVFVIKYDTQLLNWLNRDVATFDEIAEVLMSSMQGPVVNDGGTRILDQGFVTSRGYRSIGFIAHSLGGNVAAAYLHSVKSELGHSARAQNAYIITLGTPAEGSYLANVGEVIKQFLGQRDPLLTSLERDNLFLRMLAMWRRAEDQKSQRFHCRPVHLYVGIEGAPTFGLPVVSAESAGGPYRRLAKQIKVFDTYDHLRIAAPDKKTDPLNVWVTSIIKDERQRMDDWKRPLCGSEF</sequence>
<dbReference type="Proteomes" id="UP000449969">
    <property type="component" value="Unassembled WGS sequence"/>
</dbReference>
<organism evidence="6 7">
    <name type="scientific">Bradyrhizobium cajani</name>
    <dbReference type="NCBI Taxonomy" id="1928661"/>
    <lineage>
        <taxon>Bacteria</taxon>
        <taxon>Pseudomonadati</taxon>
        <taxon>Pseudomonadota</taxon>
        <taxon>Alphaproteobacteria</taxon>
        <taxon>Hyphomicrobiales</taxon>
        <taxon>Nitrobacteraceae</taxon>
        <taxon>Bradyrhizobium</taxon>
    </lineage>
</organism>
<dbReference type="EMBL" id="WQNE01000040">
    <property type="protein sequence ID" value="MVT77819.1"/>
    <property type="molecule type" value="Genomic_DNA"/>
</dbReference>
<dbReference type="GO" id="GO:0016020">
    <property type="term" value="C:membrane"/>
    <property type="evidence" value="ECO:0007669"/>
    <property type="project" value="UniProtKB-SubCell"/>
</dbReference>
<evidence type="ECO:0000256" key="2">
    <source>
        <dbReference type="ARBA" id="ARBA00004370"/>
    </source>
</evidence>
<evidence type="ECO:0000313" key="6">
    <source>
        <dbReference type="EMBL" id="MVT77819.1"/>
    </source>
</evidence>
<keyword evidence="5" id="KW-0732">Signal</keyword>
<evidence type="ECO:0000256" key="3">
    <source>
        <dbReference type="ARBA" id="ARBA00022824"/>
    </source>
</evidence>
<proteinExistence type="predicted"/>
<evidence type="ECO:0008006" key="8">
    <source>
        <dbReference type="Google" id="ProtNLM"/>
    </source>
</evidence>
<dbReference type="PANTHER" id="PTHR48182">
    <property type="entry name" value="PROTEIN SERAC1"/>
    <property type="match status" value="1"/>
</dbReference>
<dbReference type="PANTHER" id="PTHR48182:SF2">
    <property type="entry name" value="PROTEIN SERAC1"/>
    <property type="match status" value="1"/>
</dbReference>
<evidence type="ECO:0000313" key="7">
    <source>
        <dbReference type="Proteomes" id="UP000449969"/>
    </source>
</evidence>
<evidence type="ECO:0000256" key="4">
    <source>
        <dbReference type="ARBA" id="ARBA00023136"/>
    </source>
</evidence>
<comment type="subcellular location">
    <subcellularLocation>
        <location evidence="1">Endoplasmic reticulum</location>
    </subcellularLocation>
    <subcellularLocation>
        <location evidence="2">Membrane</location>
    </subcellularLocation>
</comment>
<evidence type="ECO:0000256" key="1">
    <source>
        <dbReference type="ARBA" id="ARBA00004240"/>
    </source>
</evidence>
<reference evidence="6 7" key="1">
    <citation type="submission" date="2019-12" db="EMBL/GenBank/DDBJ databases">
        <title>Draft genome sequences Bradyrhizobium cajani AMBPC1010, Bradyrhizobium pachyrhizi AMBPC1040 and Bradyrhizobium yuanmingense ALSPC3051, three plant growth promoting strains isolated from nodules of Cajanus cajan L. in Dominican Republic.</title>
        <authorList>
            <person name="Flores-Felix J.D."/>
            <person name="Araujo J."/>
            <person name="Diaz-Alcantara C."/>
            <person name="Gonzalez-Andres F."/>
            <person name="Velazquez E."/>
        </authorList>
    </citation>
    <scope>NUCLEOTIDE SEQUENCE [LARGE SCALE GENOMIC DNA]</scope>
    <source>
        <strain evidence="6 7">1010</strain>
    </source>
</reference>
<keyword evidence="4" id="KW-0472">Membrane</keyword>
<gene>
    <name evidence="6" type="ORF">GPL20_33030</name>
</gene>
<dbReference type="AlphaFoldDB" id="A0A844TLZ2"/>
<feature type="signal peptide" evidence="5">
    <location>
        <begin position="1"/>
        <end position="20"/>
    </location>
</feature>
<keyword evidence="3" id="KW-0256">Endoplasmic reticulum</keyword>
<accession>A0A844TLZ2</accession>
<dbReference type="RefSeq" id="WP_157335820.1">
    <property type="nucleotide sequence ID" value="NZ_JANADL010000038.1"/>
</dbReference>